<name>A0AAU9VUL0_9CNID</name>
<keyword evidence="2" id="KW-1185">Reference proteome</keyword>
<accession>A0AAU9VUL0</accession>
<comment type="caution">
    <text evidence="1">The sequence shown here is derived from an EMBL/GenBank/DDBJ whole genome shotgun (WGS) entry which is preliminary data.</text>
</comment>
<sequence>MSNNSQLERRVSKCAGCGTPITEHGWVFPSKFYQGEEISSPIAHKNRQNATIEKKWTKLVASELPEQAGLSNVKYLRSLLPSEALTTSLDGTLNLTTYYLPL</sequence>
<organism evidence="1 2">
    <name type="scientific">Pocillopora meandrina</name>
    <dbReference type="NCBI Taxonomy" id="46732"/>
    <lineage>
        <taxon>Eukaryota</taxon>
        <taxon>Metazoa</taxon>
        <taxon>Cnidaria</taxon>
        <taxon>Anthozoa</taxon>
        <taxon>Hexacorallia</taxon>
        <taxon>Scleractinia</taxon>
        <taxon>Astrocoeniina</taxon>
        <taxon>Pocilloporidae</taxon>
        <taxon>Pocillopora</taxon>
    </lineage>
</organism>
<dbReference type="Proteomes" id="UP001159428">
    <property type="component" value="Unassembled WGS sequence"/>
</dbReference>
<protein>
    <submittedName>
        <fullName evidence="1">Uncharacterized protein</fullName>
    </submittedName>
</protein>
<proteinExistence type="predicted"/>
<dbReference type="EMBL" id="CALNXJ010000005">
    <property type="protein sequence ID" value="CAH3039825.1"/>
    <property type="molecule type" value="Genomic_DNA"/>
</dbReference>
<evidence type="ECO:0000313" key="2">
    <source>
        <dbReference type="Proteomes" id="UP001159428"/>
    </source>
</evidence>
<evidence type="ECO:0000313" key="1">
    <source>
        <dbReference type="EMBL" id="CAH3039825.1"/>
    </source>
</evidence>
<dbReference type="AlphaFoldDB" id="A0AAU9VUL0"/>
<reference evidence="1 2" key="1">
    <citation type="submission" date="2022-05" db="EMBL/GenBank/DDBJ databases">
        <authorList>
            <consortium name="Genoscope - CEA"/>
            <person name="William W."/>
        </authorList>
    </citation>
    <scope>NUCLEOTIDE SEQUENCE [LARGE SCALE GENOMIC DNA]</scope>
</reference>
<gene>
    <name evidence="1" type="ORF">PMEA_00025421</name>
</gene>
<feature type="non-terminal residue" evidence="1">
    <location>
        <position position="102"/>
    </location>
</feature>